<feature type="region of interest" description="Disordered" evidence="1">
    <location>
        <begin position="139"/>
        <end position="191"/>
    </location>
</feature>
<dbReference type="NCBIfam" id="NF038216">
    <property type="entry name" value="ABZJ_00895_fam"/>
    <property type="match status" value="1"/>
</dbReference>
<evidence type="ECO:0000256" key="2">
    <source>
        <dbReference type="SAM" id="Phobius"/>
    </source>
</evidence>
<protein>
    <submittedName>
        <fullName evidence="3">Uncharacterized protein</fullName>
    </submittedName>
</protein>
<organism evidence="3 4">
    <name type="scientific">Gordonia araii NBRC 100433</name>
    <dbReference type="NCBI Taxonomy" id="1073574"/>
    <lineage>
        <taxon>Bacteria</taxon>
        <taxon>Bacillati</taxon>
        <taxon>Actinomycetota</taxon>
        <taxon>Actinomycetes</taxon>
        <taxon>Mycobacteriales</taxon>
        <taxon>Gordoniaceae</taxon>
        <taxon>Gordonia</taxon>
    </lineage>
</organism>
<feature type="transmembrane region" description="Helical" evidence="2">
    <location>
        <begin position="85"/>
        <end position="103"/>
    </location>
</feature>
<name>G7H7Q4_9ACTN</name>
<keyword evidence="4" id="KW-1185">Reference proteome</keyword>
<evidence type="ECO:0000313" key="4">
    <source>
        <dbReference type="Proteomes" id="UP000035088"/>
    </source>
</evidence>
<gene>
    <name evidence="3" type="ORF">GOARA_090_00110</name>
</gene>
<sequence length="191" mass="21227">MTRMTDRQIDRDELADAPVWPYILWLFAALIGFGVLWVFFGEAMGDGAVGIAGIVATPTLAAGVAADRFVADRFRVPNPGERRRLIWWSFAVLGVPFLLDWAYRFVVLVAADKEVPMPVYEGNLLRGRLHRRLARVHLSPRDPSAPQSRAVGTGVVGLNGGTRAASCTRRWHRGARSDPPPRPDRGFRPTR</sequence>
<feature type="transmembrane region" description="Helical" evidence="2">
    <location>
        <begin position="20"/>
        <end position="40"/>
    </location>
</feature>
<dbReference type="AlphaFoldDB" id="G7H7Q4"/>
<reference evidence="3 4" key="1">
    <citation type="submission" date="2011-11" db="EMBL/GenBank/DDBJ databases">
        <title>Whole genome shotgun sequence of Gordonia araii NBRC 100433.</title>
        <authorList>
            <person name="Yoshida Y."/>
            <person name="Hosoyama A."/>
            <person name="Tsuchikane K."/>
            <person name="Katsumata H."/>
            <person name="Yamazaki S."/>
            <person name="Fujita N."/>
        </authorList>
    </citation>
    <scope>NUCLEOTIDE SEQUENCE [LARGE SCALE GENOMIC DNA]</scope>
    <source>
        <strain evidence="3 4">NBRC 100433</strain>
    </source>
</reference>
<dbReference type="EMBL" id="BAEE01000090">
    <property type="protein sequence ID" value="GAB11879.1"/>
    <property type="molecule type" value="Genomic_DNA"/>
</dbReference>
<feature type="transmembrane region" description="Helical" evidence="2">
    <location>
        <begin position="47"/>
        <end position="65"/>
    </location>
</feature>
<dbReference type="Proteomes" id="UP000035088">
    <property type="component" value="Unassembled WGS sequence"/>
</dbReference>
<keyword evidence="2" id="KW-0472">Membrane</keyword>
<proteinExistence type="predicted"/>
<evidence type="ECO:0000256" key="1">
    <source>
        <dbReference type="SAM" id="MobiDB-lite"/>
    </source>
</evidence>
<keyword evidence="2" id="KW-1133">Transmembrane helix</keyword>
<comment type="caution">
    <text evidence="3">The sequence shown here is derived from an EMBL/GenBank/DDBJ whole genome shotgun (WGS) entry which is preliminary data.</text>
</comment>
<dbReference type="InterPro" id="IPR047730">
    <property type="entry name" value="ABZJ_00895-like"/>
</dbReference>
<evidence type="ECO:0000313" key="3">
    <source>
        <dbReference type="EMBL" id="GAB11879.1"/>
    </source>
</evidence>
<keyword evidence="2" id="KW-0812">Transmembrane</keyword>
<feature type="compositionally biased region" description="Basic and acidic residues" evidence="1">
    <location>
        <begin position="175"/>
        <end position="191"/>
    </location>
</feature>
<accession>G7H7Q4</accession>